<proteinExistence type="predicted"/>
<reference evidence="1 2" key="1">
    <citation type="submission" date="2024-05" db="EMBL/GenBank/DDBJ databases">
        <title>Genome sequencing and assembly of Indian major carp, Cirrhinus mrigala (Hamilton, 1822).</title>
        <authorList>
            <person name="Mohindra V."/>
            <person name="Chowdhury L.M."/>
            <person name="Lal K."/>
            <person name="Jena J.K."/>
        </authorList>
    </citation>
    <scope>NUCLEOTIDE SEQUENCE [LARGE SCALE GENOMIC DNA]</scope>
    <source>
        <strain evidence="1">CM1030</strain>
        <tissue evidence="1">Blood</tissue>
    </source>
</reference>
<sequence>LPEMPGLRWKEEYEAAILFQHLSLWDALPYTHEVRSLLNPDFTLRSRNTNSEKFNIFTLKPFKSQFPVNMENLPVNNGNGQAYGYTLYETAITRGGSLKSGRNIQDRALVSADKKSSSASVYEHASALFSF</sequence>
<keyword evidence="2" id="KW-1185">Reference proteome</keyword>
<gene>
    <name evidence="1" type="ORF">M9458_022383</name>
</gene>
<dbReference type="EMBL" id="JAMKFB020000010">
    <property type="protein sequence ID" value="KAL0183008.1"/>
    <property type="molecule type" value="Genomic_DNA"/>
</dbReference>
<protein>
    <submittedName>
        <fullName evidence="1">Uncharacterized protein</fullName>
    </submittedName>
</protein>
<evidence type="ECO:0000313" key="1">
    <source>
        <dbReference type="EMBL" id="KAL0183008.1"/>
    </source>
</evidence>
<organism evidence="1 2">
    <name type="scientific">Cirrhinus mrigala</name>
    <name type="common">Mrigala</name>
    <dbReference type="NCBI Taxonomy" id="683832"/>
    <lineage>
        <taxon>Eukaryota</taxon>
        <taxon>Metazoa</taxon>
        <taxon>Chordata</taxon>
        <taxon>Craniata</taxon>
        <taxon>Vertebrata</taxon>
        <taxon>Euteleostomi</taxon>
        <taxon>Actinopterygii</taxon>
        <taxon>Neopterygii</taxon>
        <taxon>Teleostei</taxon>
        <taxon>Ostariophysi</taxon>
        <taxon>Cypriniformes</taxon>
        <taxon>Cyprinidae</taxon>
        <taxon>Labeoninae</taxon>
        <taxon>Labeonini</taxon>
        <taxon>Cirrhinus</taxon>
    </lineage>
</organism>
<dbReference type="Gene3D" id="2.60.120.260">
    <property type="entry name" value="Galactose-binding domain-like"/>
    <property type="match status" value="1"/>
</dbReference>
<dbReference type="Proteomes" id="UP001529510">
    <property type="component" value="Unassembled WGS sequence"/>
</dbReference>
<comment type="caution">
    <text evidence="1">The sequence shown here is derived from an EMBL/GenBank/DDBJ whole genome shotgun (WGS) entry which is preliminary data.</text>
</comment>
<feature type="non-terminal residue" evidence="1">
    <location>
        <position position="1"/>
    </location>
</feature>
<evidence type="ECO:0000313" key="2">
    <source>
        <dbReference type="Proteomes" id="UP001529510"/>
    </source>
</evidence>
<accession>A0ABD0Q9S4</accession>
<name>A0ABD0Q9S4_CIRMR</name>
<dbReference type="AlphaFoldDB" id="A0ABD0Q9S4"/>